<dbReference type="InterPro" id="IPR058163">
    <property type="entry name" value="LysR-type_TF_proteobact-type"/>
</dbReference>
<dbReference type="PANTHER" id="PTHR30537:SF72">
    <property type="entry name" value="LYSR FAMILY TRANSCRIPTIONAL REGULATOR"/>
    <property type="match status" value="1"/>
</dbReference>
<dbReference type="GO" id="GO:0003700">
    <property type="term" value="F:DNA-binding transcription factor activity"/>
    <property type="evidence" value="ECO:0007669"/>
    <property type="project" value="InterPro"/>
</dbReference>
<organism evidence="6 7">
    <name type="scientific">Paraburkholderia fynbosensis</name>
    <dbReference type="NCBI Taxonomy" id="1200993"/>
    <lineage>
        <taxon>Bacteria</taxon>
        <taxon>Pseudomonadati</taxon>
        <taxon>Pseudomonadota</taxon>
        <taxon>Betaproteobacteria</taxon>
        <taxon>Burkholderiales</taxon>
        <taxon>Burkholderiaceae</taxon>
        <taxon>Paraburkholderia</taxon>
    </lineage>
</organism>
<evidence type="ECO:0000256" key="1">
    <source>
        <dbReference type="ARBA" id="ARBA00009437"/>
    </source>
</evidence>
<dbReference type="PANTHER" id="PTHR30537">
    <property type="entry name" value="HTH-TYPE TRANSCRIPTIONAL REGULATOR"/>
    <property type="match status" value="1"/>
</dbReference>
<keyword evidence="4" id="KW-0804">Transcription</keyword>
<feature type="domain" description="HTH lysR-type" evidence="5">
    <location>
        <begin position="1"/>
        <end position="59"/>
    </location>
</feature>
<reference evidence="6 7" key="1">
    <citation type="submission" date="2020-04" db="EMBL/GenBank/DDBJ databases">
        <authorList>
            <person name="De Canck E."/>
        </authorList>
    </citation>
    <scope>NUCLEOTIDE SEQUENCE [LARGE SCALE GENOMIC DNA]</scope>
    <source>
        <strain evidence="6 7">LMG 27177</strain>
    </source>
</reference>
<dbReference type="InterPro" id="IPR000847">
    <property type="entry name" value="LysR_HTH_N"/>
</dbReference>
<dbReference type="GO" id="GO:0006351">
    <property type="term" value="P:DNA-templated transcription"/>
    <property type="evidence" value="ECO:0007669"/>
    <property type="project" value="TreeGrafter"/>
</dbReference>
<evidence type="ECO:0000256" key="3">
    <source>
        <dbReference type="ARBA" id="ARBA00023125"/>
    </source>
</evidence>
<keyword evidence="2" id="KW-0805">Transcription regulation</keyword>
<dbReference type="Proteomes" id="UP000494252">
    <property type="component" value="Unassembled WGS sequence"/>
</dbReference>
<evidence type="ECO:0000259" key="5">
    <source>
        <dbReference type="PROSITE" id="PS50931"/>
    </source>
</evidence>
<evidence type="ECO:0000256" key="2">
    <source>
        <dbReference type="ARBA" id="ARBA00023015"/>
    </source>
</evidence>
<comment type="similarity">
    <text evidence="1">Belongs to the LysR transcriptional regulatory family.</text>
</comment>
<dbReference type="InterPro" id="IPR005119">
    <property type="entry name" value="LysR_subst-bd"/>
</dbReference>
<accession>A0A6J5GSL3</accession>
<name>A0A6J5GSL3_9BURK</name>
<protein>
    <submittedName>
        <fullName evidence="6">HTH-type transcriptional regulator ArgP</fullName>
    </submittedName>
</protein>
<dbReference type="Pfam" id="PF00126">
    <property type="entry name" value="HTH_1"/>
    <property type="match status" value="1"/>
</dbReference>
<gene>
    <name evidence="6" type="primary">argP_3</name>
    <name evidence="6" type="ORF">LMG27177_05722</name>
</gene>
<dbReference type="InterPro" id="IPR036388">
    <property type="entry name" value="WH-like_DNA-bd_sf"/>
</dbReference>
<keyword evidence="3" id="KW-0238">DNA-binding</keyword>
<sequence>MDLLHAIKVFGKVVEEASFSKAASALELSTSSVTKTIQNLEDHLRMRLILRTTRKVAVTPEGREYYAQATRIVQDLYEVERSLKGERNVPAGRLQIGVAPVVARLLLVPALSSFQSLFPDIQLEMSIGERPFDVENGEVQCAVTSVAPTSSEVAVDQIGELALVTCAAPQYIDHFGMPHKPSDLRDGHIVVRCAPHERLEGQGLLLDQDGEAVRVPCDCRLMVSDSDVQLAAGLAGLGIVQLHEVAARDHFAAGGLVPLLDAWRPAPQPLYLVSTAAQQASPRVRAFNRWVTELVRDPLAFGRISAGPAPRKLRSEFGNNAPHSLEQVWAGMSTSFMERSALGQASAA</sequence>
<dbReference type="EMBL" id="CADIKI010000020">
    <property type="protein sequence ID" value="CAB3804685.1"/>
    <property type="molecule type" value="Genomic_DNA"/>
</dbReference>
<dbReference type="SUPFAM" id="SSF46785">
    <property type="entry name" value="Winged helix' DNA-binding domain"/>
    <property type="match status" value="1"/>
</dbReference>
<dbReference type="Gene3D" id="1.10.10.10">
    <property type="entry name" value="Winged helix-like DNA-binding domain superfamily/Winged helix DNA-binding domain"/>
    <property type="match status" value="1"/>
</dbReference>
<proteinExistence type="inferred from homology"/>
<keyword evidence="7" id="KW-1185">Reference proteome</keyword>
<evidence type="ECO:0000313" key="7">
    <source>
        <dbReference type="Proteomes" id="UP000494252"/>
    </source>
</evidence>
<dbReference type="SUPFAM" id="SSF53850">
    <property type="entry name" value="Periplasmic binding protein-like II"/>
    <property type="match status" value="1"/>
</dbReference>
<dbReference type="AlphaFoldDB" id="A0A6J5GSL3"/>
<dbReference type="PROSITE" id="PS50931">
    <property type="entry name" value="HTH_LYSR"/>
    <property type="match status" value="1"/>
</dbReference>
<dbReference type="FunFam" id="1.10.10.10:FF:000001">
    <property type="entry name" value="LysR family transcriptional regulator"/>
    <property type="match status" value="1"/>
</dbReference>
<evidence type="ECO:0000256" key="4">
    <source>
        <dbReference type="ARBA" id="ARBA00023163"/>
    </source>
</evidence>
<dbReference type="Gene3D" id="3.40.190.290">
    <property type="match status" value="1"/>
</dbReference>
<dbReference type="GO" id="GO:0043565">
    <property type="term" value="F:sequence-specific DNA binding"/>
    <property type="evidence" value="ECO:0007669"/>
    <property type="project" value="TreeGrafter"/>
</dbReference>
<dbReference type="Pfam" id="PF03466">
    <property type="entry name" value="LysR_substrate"/>
    <property type="match status" value="1"/>
</dbReference>
<evidence type="ECO:0000313" key="6">
    <source>
        <dbReference type="EMBL" id="CAB3804685.1"/>
    </source>
</evidence>
<dbReference type="InterPro" id="IPR036390">
    <property type="entry name" value="WH_DNA-bd_sf"/>
</dbReference>